<keyword evidence="2" id="KW-0813">Transport</keyword>
<evidence type="ECO:0000256" key="6">
    <source>
        <dbReference type="SAM" id="MobiDB-lite"/>
    </source>
</evidence>
<evidence type="ECO:0000256" key="1">
    <source>
        <dbReference type="ARBA" id="ARBA00005417"/>
    </source>
</evidence>
<reference evidence="8 9" key="1">
    <citation type="journal article" date="2014" name="ISME J.">
        <title>Adaptation of an abundant Roseobacter RCA organism to pelagic systems revealed by genomic and transcriptomic analyses.</title>
        <authorList>
            <person name="Voget S."/>
            <person name="Wemheuer B."/>
            <person name="Brinkhoff T."/>
            <person name="Vollmers J."/>
            <person name="Dietrich S."/>
            <person name="Giebel H.A."/>
            <person name="Beardsley C."/>
            <person name="Sardemann C."/>
            <person name="Bakenhus I."/>
            <person name="Billerbeck S."/>
            <person name="Daniel R."/>
            <person name="Simon M."/>
        </authorList>
    </citation>
    <scope>NUCLEOTIDE SEQUENCE [LARGE SCALE GENOMIC DNA]</scope>
    <source>
        <strain evidence="8 9">RCA23</strain>
    </source>
</reference>
<dbReference type="Pfam" id="PF00005">
    <property type="entry name" value="ABC_tran"/>
    <property type="match status" value="1"/>
</dbReference>
<protein>
    <submittedName>
        <fullName evidence="8">Branched-chain amino acid ABC transporter, ATP-binding protein</fullName>
    </submittedName>
</protein>
<organism evidence="8 9">
    <name type="scientific">Planktomarina temperata RCA23</name>
    <dbReference type="NCBI Taxonomy" id="666509"/>
    <lineage>
        <taxon>Bacteria</taxon>
        <taxon>Pseudomonadati</taxon>
        <taxon>Pseudomonadota</taxon>
        <taxon>Alphaproteobacteria</taxon>
        <taxon>Rhodobacterales</taxon>
        <taxon>Paracoccaceae</taxon>
        <taxon>Planktomarina</taxon>
    </lineage>
</organism>
<feature type="domain" description="ABC transporter" evidence="7">
    <location>
        <begin position="2"/>
        <end position="235"/>
    </location>
</feature>
<feature type="region of interest" description="Disordered" evidence="6">
    <location>
        <begin position="235"/>
        <end position="265"/>
    </location>
</feature>
<dbReference type="PANTHER" id="PTHR43820">
    <property type="entry name" value="HIGH-AFFINITY BRANCHED-CHAIN AMINO ACID TRANSPORT ATP-BINDING PROTEIN LIVF"/>
    <property type="match status" value="1"/>
</dbReference>
<evidence type="ECO:0000256" key="5">
    <source>
        <dbReference type="ARBA" id="ARBA00022970"/>
    </source>
</evidence>
<dbReference type="PROSITE" id="PS00211">
    <property type="entry name" value="ABC_TRANSPORTER_1"/>
    <property type="match status" value="1"/>
</dbReference>
<gene>
    <name evidence="8" type="ORF">RCA23_c08290</name>
</gene>
<evidence type="ECO:0000256" key="4">
    <source>
        <dbReference type="ARBA" id="ARBA00022840"/>
    </source>
</evidence>
<dbReference type="InterPro" id="IPR027417">
    <property type="entry name" value="P-loop_NTPase"/>
</dbReference>
<evidence type="ECO:0000256" key="2">
    <source>
        <dbReference type="ARBA" id="ARBA00022448"/>
    </source>
</evidence>
<proteinExistence type="inferred from homology"/>
<dbReference type="InterPro" id="IPR017871">
    <property type="entry name" value="ABC_transporter-like_CS"/>
</dbReference>
<name>A0AAN0RHN2_9RHOB</name>
<evidence type="ECO:0000313" key="9">
    <source>
        <dbReference type="Proteomes" id="UP000028680"/>
    </source>
</evidence>
<dbReference type="SUPFAM" id="SSF52540">
    <property type="entry name" value="P-loop containing nucleoside triphosphate hydrolases"/>
    <property type="match status" value="1"/>
</dbReference>
<evidence type="ECO:0000256" key="3">
    <source>
        <dbReference type="ARBA" id="ARBA00022741"/>
    </source>
</evidence>
<dbReference type="PANTHER" id="PTHR43820:SF4">
    <property type="entry name" value="HIGH-AFFINITY BRANCHED-CHAIN AMINO ACID TRANSPORT ATP-BINDING PROTEIN LIVF"/>
    <property type="match status" value="1"/>
</dbReference>
<dbReference type="AlphaFoldDB" id="A0AAN0RHN2"/>
<dbReference type="CDD" id="cd03224">
    <property type="entry name" value="ABC_TM1139_LivF_branched"/>
    <property type="match status" value="1"/>
</dbReference>
<dbReference type="RefSeq" id="WP_044049235.1">
    <property type="nucleotide sequence ID" value="NZ_CP003984.1"/>
</dbReference>
<dbReference type="InterPro" id="IPR003593">
    <property type="entry name" value="AAA+_ATPase"/>
</dbReference>
<sequence>MLDVRGLSAAYGQHPALNEVSLSVGPGEIVVILGANGAGKSTLLRAIAGICEGRVSGQVMLNGASLTALNSDQIVEQGVALVPEGRAIFGDLTVKENLLLGAYSARARADEGQNLERVLNLFPKLIERQTQIARTMSGGEQQMVAIGRAMMSAPDILMLDEPSLGLSPLLCRELFQNLAVVKDLGIGVLLVEQNAKQSLAIADRGYLLENTRITREDSAAQLRSDPSVQKAFLGANNTTRNQPPPQTIETQPVEPRFTPGPALPRRSAEQLIGGSIEDLISSASEASTRALTSPSSSRVKQAEKVAQSRLESVLKDIESAAAAARRQRPASRPTYVASPSPQPVPHEDGPPPPVVEIYKRPHVEVFRRRPSGQFERE</sequence>
<dbReference type="PROSITE" id="PS50893">
    <property type="entry name" value="ABC_TRANSPORTER_2"/>
    <property type="match status" value="1"/>
</dbReference>
<keyword evidence="3" id="KW-0547">Nucleotide-binding</keyword>
<evidence type="ECO:0000259" key="7">
    <source>
        <dbReference type="PROSITE" id="PS50893"/>
    </source>
</evidence>
<dbReference type="Gene3D" id="3.40.50.300">
    <property type="entry name" value="P-loop containing nucleotide triphosphate hydrolases"/>
    <property type="match status" value="1"/>
</dbReference>
<dbReference type="InterPro" id="IPR052156">
    <property type="entry name" value="BCAA_Transport_ATP-bd_LivF"/>
</dbReference>
<keyword evidence="9" id="KW-1185">Reference proteome</keyword>
<dbReference type="SMART" id="SM00382">
    <property type="entry name" value="AAA"/>
    <property type="match status" value="1"/>
</dbReference>
<comment type="similarity">
    <text evidence="1">Belongs to the ABC transporter superfamily.</text>
</comment>
<dbReference type="GO" id="GO:0015658">
    <property type="term" value="F:branched-chain amino acid transmembrane transporter activity"/>
    <property type="evidence" value="ECO:0007669"/>
    <property type="project" value="TreeGrafter"/>
</dbReference>
<feature type="region of interest" description="Disordered" evidence="6">
    <location>
        <begin position="320"/>
        <end position="356"/>
    </location>
</feature>
<accession>A0AAN0RHN2</accession>
<dbReference type="GO" id="GO:0005524">
    <property type="term" value="F:ATP binding"/>
    <property type="evidence" value="ECO:0007669"/>
    <property type="project" value="UniProtKB-KW"/>
</dbReference>
<dbReference type="InterPro" id="IPR003439">
    <property type="entry name" value="ABC_transporter-like_ATP-bd"/>
</dbReference>
<dbReference type="EMBL" id="CP003984">
    <property type="protein sequence ID" value="AII86385.1"/>
    <property type="molecule type" value="Genomic_DNA"/>
</dbReference>
<dbReference type="GO" id="GO:0016887">
    <property type="term" value="F:ATP hydrolysis activity"/>
    <property type="evidence" value="ECO:0007669"/>
    <property type="project" value="InterPro"/>
</dbReference>
<dbReference type="Proteomes" id="UP000028680">
    <property type="component" value="Chromosome"/>
</dbReference>
<dbReference type="KEGG" id="ptp:RCA23_c08290"/>
<keyword evidence="4 8" id="KW-0067">ATP-binding</keyword>
<feature type="compositionally biased region" description="Pro residues" evidence="6">
    <location>
        <begin position="340"/>
        <end position="354"/>
    </location>
</feature>
<evidence type="ECO:0000313" key="8">
    <source>
        <dbReference type="EMBL" id="AII86385.1"/>
    </source>
</evidence>
<dbReference type="GO" id="GO:0015807">
    <property type="term" value="P:L-amino acid transport"/>
    <property type="evidence" value="ECO:0007669"/>
    <property type="project" value="TreeGrafter"/>
</dbReference>
<keyword evidence="5" id="KW-0029">Amino-acid transport</keyword>